<gene>
    <name evidence="3" type="ORF">OsJ_35521</name>
</gene>
<evidence type="ECO:0000259" key="2">
    <source>
        <dbReference type="PROSITE" id="PS50878"/>
    </source>
</evidence>
<dbReference type="Proteomes" id="UP000007752">
    <property type="component" value="Chromosome 12"/>
</dbReference>
<accession>B9GCA5</accession>
<dbReference type="PANTHER" id="PTHR33116:SF86">
    <property type="entry name" value="REVERSE TRANSCRIPTASE DOMAIN-CONTAINING PROTEIN"/>
    <property type="match status" value="1"/>
</dbReference>
<dbReference type="InterPro" id="IPR043502">
    <property type="entry name" value="DNA/RNA_pol_sf"/>
</dbReference>
<proteinExistence type="predicted"/>
<dbReference type="InterPro" id="IPR005135">
    <property type="entry name" value="Endo/exonuclease/phosphatase"/>
</dbReference>
<dbReference type="CDD" id="cd01650">
    <property type="entry name" value="RT_nLTR_like"/>
    <property type="match status" value="1"/>
</dbReference>
<dbReference type="Pfam" id="PF00078">
    <property type="entry name" value="RVT_1"/>
    <property type="match status" value="1"/>
</dbReference>
<evidence type="ECO:0000256" key="1">
    <source>
        <dbReference type="SAM" id="MobiDB-lite"/>
    </source>
</evidence>
<dbReference type="SUPFAM" id="SSF56672">
    <property type="entry name" value="DNA/RNA polymerases"/>
    <property type="match status" value="1"/>
</dbReference>
<evidence type="ECO:0000313" key="3">
    <source>
        <dbReference type="EMBL" id="EEE52912.1"/>
    </source>
</evidence>
<name>B9GCA5_ORYSJ</name>
<dbReference type="SUPFAM" id="SSF56219">
    <property type="entry name" value="DNase I-like"/>
    <property type="match status" value="1"/>
</dbReference>
<dbReference type="PROSITE" id="PS50878">
    <property type="entry name" value="RT_POL"/>
    <property type="match status" value="1"/>
</dbReference>
<feature type="region of interest" description="Disordered" evidence="1">
    <location>
        <begin position="122"/>
        <end position="144"/>
    </location>
</feature>
<protein>
    <recommendedName>
        <fullName evidence="2">Reverse transcriptase domain-containing protein</fullName>
    </recommendedName>
</protein>
<feature type="region of interest" description="Disordered" evidence="1">
    <location>
        <begin position="1"/>
        <end position="52"/>
    </location>
</feature>
<dbReference type="PANTHER" id="PTHR33116">
    <property type="entry name" value="REVERSE TRANSCRIPTASE ZINC-BINDING DOMAIN-CONTAINING PROTEIN-RELATED-RELATED"/>
    <property type="match status" value="1"/>
</dbReference>
<dbReference type="InterPro" id="IPR000477">
    <property type="entry name" value="RT_dom"/>
</dbReference>
<dbReference type="GO" id="GO:0003824">
    <property type="term" value="F:catalytic activity"/>
    <property type="evidence" value="ECO:0007669"/>
    <property type="project" value="InterPro"/>
</dbReference>
<dbReference type="Pfam" id="PF03372">
    <property type="entry name" value="Exo_endo_phos"/>
    <property type="match status" value="1"/>
</dbReference>
<dbReference type="InterPro" id="IPR036691">
    <property type="entry name" value="Endo/exonu/phosph_ase_sf"/>
</dbReference>
<dbReference type="EMBL" id="CM000149">
    <property type="protein sequence ID" value="EEE52912.1"/>
    <property type="molecule type" value="Genomic_DNA"/>
</dbReference>
<reference evidence="3" key="1">
    <citation type="journal article" date="2005" name="PLoS Biol.">
        <title>The genomes of Oryza sativa: a history of duplications.</title>
        <authorList>
            <person name="Yu J."/>
            <person name="Wang J."/>
            <person name="Lin W."/>
            <person name="Li S."/>
            <person name="Li H."/>
            <person name="Zhou J."/>
            <person name="Ni P."/>
            <person name="Dong W."/>
            <person name="Hu S."/>
            <person name="Zeng C."/>
            <person name="Zhang J."/>
            <person name="Zhang Y."/>
            <person name="Li R."/>
            <person name="Xu Z."/>
            <person name="Li S."/>
            <person name="Li X."/>
            <person name="Zheng H."/>
            <person name="Cong L."/>
            <person name="Lin L."/>
            <person name="Yin J."/>
            <person name="Geng J."/>
            <person name="Li G."/>
            <person name="Shi J."/>
            <person name="Liu J."/>
            <person name="Lv H."/>
            <person name="Li J."/>
            <person name="Wang J."/>
            <person name="Deng Y."/>
            <person name="Ran L."/>
            <person name="Shi X."/>
            <person name="Wang X."/>
            <person name="Wu Q."/>
            <person name="Li C."/>
            <person name="Ren X."/>
            <person name="Wang J."/>
            <person name="Wang X."/>
            <person name="Li D."/>
            <person name="Liu D."/>
            <person name="Zhang X."/>
            <person name="Ji Z."/>
            <person name="Zhao W."/>
            <person name="Sun Y."/>
            <person name="Zhang Z."/>
            <person name="Bao J."/>
            <person name="Han Y."/>
            <person name="Dong L."/>
            <person name="Ji J."/>
            <person name="Chen P."/>
            <person name="Wu S."/>
            <person name="Liu J."/>
            <person name="Xiao Y."/>
            <person name="Bu D."/>
            <person name="Tan J."/>
            <person name="Yang L."/>
            <person name="Ye C."/>
            <person name="Zhang J."/>
            <person name="Xu J."/>
            <person name="Zhou Y."/>
            <person name="Yu Y."/>
            <person name="Zhang B."/>
            <person name="Zhuang S."/>
            <person name="Wei H."/>
            <person name="Liu B."/>
            <person name="Lei M."/>
            <person name="Yu H."/>
            <person name="Li Y."/>
            <person name="Xu H."/>
            <person name="Wei S."/>
            <person name="He X."/>
            <person name="Fang L."/>
            <person name="Zhang Z."/>
            <person name="Zhang Y."/>
            <person name="Huang X."/>
            <person name="Su Z."/>
            <person name="Tong W."/>
            <person name="Li J."/>
            <person name="Tong Z."/>
            <person name="Li S."/>
            <person name="Ye J."/>
            <person name="Wang L."/>
            <person name="Fang L."/>
            <person name="Lei T."/>
            <person name="Chen C."/>
            <person name="Chen H."/>
            <person name="Xu Z."/>
            <person name="Li H."/>
            <person name="Huang H."/>
            <person name="Zhang F."/>
            <person name="Xu H."/>
            <person name="Li N."/>
            <person name="Zhao C."/>
            <person name="Li S."/>
            <person name="Dong L."/>
            <person name="Huang Y."/>
            <person name="Li L."/>
            <person name="Xi Y."/>
            <person name="Qi Q."/>
            <person name="Li W."/>
            <person name="Zhang B."/>
            <person name="Hu W."/>
            <person name="Zhang Y."/>
            <person name="Tian X."/>
            <person name="Jiao Y."/>
            <person name="Liang X."/>
            <person name="Jin J."/>
            <person name="Gao L."/>
            <person name="Zheng W."/>
            <person name="Hao B."/>
            <person name="Liu S."/>
            <person name="Wang W."/>
            <person name="Yuan L."/>
            <person name="Cao M."/>
            <person name="McDermott J."/>
            <person name="Samudrala R."/>
            <person name="Wang J."/>
            <person name="Wong G.K."/>
            <person name="Yang H."/>
        </authorList>
    </citation>
    <scope>NUCLEOTIDE SEQUENCE [LARGE SCALE GENOMIC DNA]</scope>
</reference>
<organism evidence="3">
    <name type="scientific">Oryza sativa subsp. japonica</name>
    <name type="common">Rice</name>
    <dbReference type="NCBI Taxonomy" id="39947"/>
    <lineage>
        <taxon>Eukaryota</taxon>
        <taxon>Viridiplantae</taxon>
        <taxon>Streptophyta</taxon>
        <taxon>Embryophyta</taxon>
        <taxon>Tracheophyta</taxon>
        <taxon>Spermatophyta</taxon>
        <taxon>Magnoliopsida</taxon>
        <taxon>Liliopsida</taxon>
        <taxon>Poales</taxon>
        <taxon>Poaceae</taxon>
        <taxon>BOP clade</taxon>
        <taxon>Oryzoideae</taxon>
        <taxon>Oryzeae</taxon>
        <taxon>Oryzinae</taxon>
        <taxon>Oryza</taxon>
        <taxon>Oryza sativa</taxon>
    </lineage>
</organism>
<reference evidence="3" key="2">
    <citation type="submission" date="2008-12" db="EMBL/GenBank/DDBJ databases">
        <title>Improved gene annotation of the rice (Oryza sativa) genomes.</title>
        <authorList>
            <person name="Wang J."/>
            <person name="Li R."/>
            <person name="Fan W."/>
            <person name="Huang Q."/>
            <person name="Zhang J."/>
            <person name="Zhou Y."/>
            <person name="Hu Y."/>
            <person name="Zi S."/>
            <person name="Li J."/>
            <person name="Ni P."/>
            <person name="Zheng H."/>
            <person name="Zhang Y."/>
            <person name="Zhao M."/>
            <person name="Hao Q."/>
            <person name="McDermott J."/>
            <person name="Samudrala R."/>
            <person name="Kristiansen K."/>
            <person name="Wong G.K.-S."/>
        </authorList>
    </citation>
    <scope>NUCLEOTIDE SEQUENCE</scope>
</reference>
<dbReference type="AlphaFoldDB" id="B9GCA5"/>
<sequence>MGKQKEKMLEQPMIQQLGLRRGNATGPRPAQMSDDGRQTCTGIQDPGHDAGVDMDSEVISVKTPNSPALRDEYLAEKQRRERADKESKALVPADKNMQSVLGKRGMVSQHAVAGCDDTGSSLIEGTDSKRSKSRSMSKSTHLTGTVRRNEYSKLELPRLGAASDSSRAVKEDRSAMQWRCTFVYGEPKAHERHNMWTLLRRIKPNSTAPWCLMGDFNEAMWQFEHFSEHKRKEKQMLDFREILSHCDVFDLGFIGTPWTYDNKRKGGYNVRVRLDRAVASQSWSVLYPQAQVRHLVSSRSDHCPILVQCTPDEDKDKPSRCMRYEILWEREESLSEEIRTAWEQHHAATDLGSVSSKLKLVMGALQHWSREKFGSVNKELGALRKKMEELQLGGRHTHDQEYQSCSRRMEEILYREEMMWLQRSRVAWLREGDRNTSFHRKAAWRHRKNKISKLFLPDGSWTDQRKEMETMATNFFKDLYTKDPLVTPQPLLDLIMLKVMPEGVNTTAIVLIPKKKESKELKDFRPISLCNVIYKVVAKCLVNHLRPILESIISQEQSAFIPGRMITDNALIAFECFHNIAQSKRESQEFCAYKLDLAKAYDRVDWQYLEGVLDRMGFSNTWIQWMMACVTSVRYAVRFNGSMLKSFQPSRGLRQGDPLSPYLFLFVADGLSTILSSAVRTGDLVPLKVCRQAPGISHLLFADDSLLFFKANVEQATVVKEALNLYERCTSQLLSPAKCSMLFGKHCSDQTQPGIKSLLDVQQNSFEDKYLGLPTPEGRMKADRFQSIKERFFKRLIDWAEKHLPMGGKEVLIKSVIQALPTYMMSVFKLPPSFCEEYMQLVRKFWWGEDRSQRKVHWASWQQLIKPKSMGGMGFKDMKIFNQALLARQAWRLVQFPDSLCARVLKAKYYPNGDLLDTAFSSVSSDSWKGIVHGLELLKKGVIWRIGTGRKVHIWRDDWLPREHGLKVMGKKTGTRLKWVSDLLVPNEQSWDEQVIRHIFFPS</sequence>
<dbReference type="Gene3D" id="3.60.10.10">
    <property type="entry name" value="Endonuclease/exonuclease/phosphatase"/>
    <property type="match status" value="1"/>
</dbReference>
<feature type="domain" description="Reverse transcriptase" evidence="2">
    <location>
        <begin position="493"/>
        <end position="775"/>
    </location>
</feature>